<protein>
    <recommendedName>
        <fullName evidence="5">Peptidase A2 domain-containing protein</fullName>
    </recommendedName>
</protein>
<name>A0A5B7CMG6_PORTR</name>
<dbReference type="PROSITE" id="PS00141">
    <property type="entry name" value="ASP_PROTEASE"/>
    <property type="match status" value="1"/>
</dbReference>
<keyword evidence="4" id="KW-1185">Reference proteome</keyword>
<dbReference type="AlphaFoldDB" id="A0A5B7CMG6"/>
<accession>A0A5B7CMG6</accession>
<dbReference type="GO" id="GO:0006508">
    <property type="term" value="P:proteolysis"/>
    <property type="evidence" value="ECO:0007669"/>
    <property type="project" value="InterPro"/>
</dbReference>
<sequence>MRAMARLPLVPDGTPCQLDLLWALWLLHLPESIRAAIPNAEEIDENELQEKADHLTDALTVSSRRIHTVPPDIFPPPQDNEDDVAAVQRPPPRAHQSLIRKYDPQPRSKQRPAATKTFFKDQFCFFHAKFGSKARNCQPGCLWPKKQVSRPSCIAAAATGVNTFYFQDLSSGVRFLVDTGATCSLLPAT</sequence>
<gene>
    <name evidence="3" type="ORF">E2C01_003546</name>
</gene>
<evidence type="ECO:0000313" key="3">
    <source>
        <dbReference type="EMBL" id="MPC10902.1"/>
    </source>
</evidence>
<feature type="region of interest" description="Disordered" evidence="1">
    <location>
        <begin position="67"/>
        <end position="97"/>
    </location>
</feature>
<dbReference type="EMBL" id="VSRR010000135">
    <property type="protein sequence ID" value="MPC10902.1"/>
    <property type="molecule type" value="Genomic_DNA"/>
</dbReference>
<organism evidence="3 4">
    <name type="scientific">Portunus trituberculatus</name>
    <name type="common">Swimming crab</name>
    <name type="synonym">Neptunus trituberculatus</name>
    <dbReference type="NCBI Taxonomy" id="210409"/>
    <lineage>
        <taxon>Eukaryota</taxon>
        <taxon>Metazoa</taxon>
        <taxon>Ecdysozoa</taxon>
        <taxon>Arthropoda</taxon>
        <taxon>Crustacea</taxon>
        <taxon>Multicrustacea</taxon>
        <taxon>Malacostraca</taxon>
        <taxon>Eumalacostraca</taxon>
        <taxon>Eucarida</taxon>
        <taxon>Decapoda</taxon>
        <taxon>Pleocyemata</taxon>
        <taxon>Brachyura</taxon>
        <taxon>Eubrachyura</taxon>
        <taxon>Portunoidea</taxon>
        <taxon>Portunidae</taxon>
        <taxon>Portuninae</taxon>
        <taxon>Portunus</taxon>
    </lineage>
</organism>
<feature type="signal peptide" evidence="2">
    <location>
        <begin position="1"/>
        <end position="35"/>
    </location>
</feature>
<dbReference type="InterPro" id="IPR001969">
    <property type="entry name" value="Aspartic_peptidase_AS"/>
</dbReference>
<dbReference type="GO" id="GO:0004190">
    <property type="term" value="F:aspartic-type endopeptidase activity"/>
    <property type="evidence" value="ECO:0007669"/>
    <property type="project" value="InterPro"/>
</dbReference>
<dbReference type="Proteomes" id="UP000324222">
    <property type="component" value="Unassembled WGS sequence"/>
</dbReference>
<proteinExistence type="predicted"/>
<evidence type="ECO:0000313" key="4">
    <source>
        <dbReference type="Proteomes" id="UP000324222"/>
    </source>
</evidence>
<reference evidence="3 4" key="1">
    <citation type="submission" date="2019-05" db="EMBL/GenBank/DDBJ databases">
        <title>Another draft genome of Portunus trituberculatus and its Hox gene families provides insights of decapod evolution.</title>
        <authorList>
            <person name="Jeong J.-H."/>
            <person name="Song I."/>
            <person name="Kim S."/>
            <person name="Choi T."/>
            <person name="Kim D."/>
            <person name="Ryu S."/>
            <person name="Kim W."/>
        </authorList>
    </citation>
    <scope>NUCLEOTIDE SEQUENCE [LARGE SCALE GENOMIC DNA]</scope>
    <source>
        <tissue evidence="3">Muscle</tissue>
    </source>
</reference>
<comment type="caution">
    <text evidence="3">The sequence shown here is derived from an EMBL/GenBank/DDBJ whole genome shotgun (WGS) entry which is preliminary data.</text>
</comment>
<evidence type="ECO:0008006" key="5">
    <source>
        <dbReference type="Google" id="ProtNLM"/>
    </source>
</evidence>
<keyword evidence="2" id="KW-0732">Signal</keyword>
<evidence type="ECO:0000256" key="1">
    <source>
        <dbReference type="SAM" id="MobiDB-lite"/>
    </source>
</evidence>
<evidence type="ECO:0000256" key="2">
    <source>
        <dbReference type="SAM" id="SignalP"/>
    </source>
</evidence>
<feature type="chain" id="PRO_5022743092" description="Peptidase A2 domain-containing protein" evidence="2">
    <location>
        <begin position="36"/>
        <end position="189"/>
    </location>
</feature>